<protein>
    <submittedName>
        <fullName evidence="5">Fungal specific transcription factor domain-containing protein 42</fullName>
    </submittedName>
</protein>
<dbReference type="GO" id="GO:0000976">
    <property type="term" value="F:transcription cis-regulatory region binding"/>
    <property type="evidence" value="ECO:0007669"/>
    <property type="project" value="TreeGrafter"/>
</dbReference>
<evidence type="ECO:0000259" key="4">
    <source>
        <dbReference type="PROSITE" id="PS50048"/>
    </source>
</evidence>
<dbReference type="PANTHER" id="PTHR37534:SF3">
    <property type="entry name" value="ZN(II)2CYS6 TRANSCRIPTION FACTOR (EUROFUNG)"/>
    <property type="match status" value="1"/>
</dbReference>
<evidence type="ECO:0000313" key="6">
    <source>
        <dbReference type="Proteomes" id="UP000308133"/>
    </source>
</evidence>
<keyword evidence="2" id="KW-0539">Nucleus</keyword>
<sequence>MSDVVPDEAAQVKKVRRRKPRGRGLRTKSGCTTCRKRHLKCDEEKPECRQCKRNQKSCVYPQDDHSAERQSTSPGAESQQQLIEDHGVDSLVSMGKQQYVEEMDFMLDNTPPQPAYSASVPPEAGLNHAAYSGISQTYDPSLTISYNNPSPHGSTTSSALQNVDLATARWFEMFAGDADLDLGALPLLDNVHYDTVPSSTHAQMYTQDSQAQMATGDPPTTALSPSAARTLHGTSRTSNVSHDGVLHTTTEDMYWRSQEALRLQPLESFLFQHFVHSISRWLDLFDPHRHFSTVVPRMAVHNIGLLYAILSLSARHLSLNPDLSMEHSFTRRDAIEYYHQSLGYIHKAMQYKSYNTSMEHLSTTLMISAYEMLDGSSREWERHLQGVFWIQRSLVNHGDSGGLKAAIWWSWLCQDIWAAFREKRAVFTFWQPQRTFADLDSWELAARSLLNFARVVDYCSRVHLQDANFTVAQSVQAADKLLATLDDWSQHRGAEFLPLPYTTETSDSFFAPIWIHPEPFGVAMQVHYAARILLYLHRPMVKGPGEFMKSQASLFRAVDQICGIAASMTQSHANILSSQCVFIAGMGTHDVEKREAIVKLLQDCRHRTGWPVDSLEDELRAYWLDS</sequence>
<organism evidence="5 6">
    <name type="scientific">Elsinoe australis</name>
    <dbReference type="NCBI Taxonomy" id="40998"/>
    <lineage>
        <taxon>Eukaryota</taxon>
        <taxon>Fungi</taxon>
        <taxon>Dikarya</taxon>
        <taxon>Ascomycota</taxon>
        <taxon>Pezizomycotina</taxon>
        <taxon>Dothideomycetes</taxon>
        <taxon>Dothideomycetidae</taxon>
        <taxon>Myriangiales</taxon>
        <taxon>Elsinoaceae</taxon>
        <taxon>Elsinoe</taxon>
    </lineage>
</organism>
<feature type="compositionally biased region" description="Polar residues" evidence="3">
    <location>
        <begin position="69"/>
        <end position="81"/>
    </location>
</feature>
<proteinExistence type="predicted"/>
<feature type="compositionally biased region" description="Polar residues" evidence="3">
    <location>
        <begin position="232"/>
        <end position="241"/>
    </location>
</feature>
<name>A0A4U7AZ83_9PEZI</name>
<dbReference type="InterPro" id="IPR021858">
    <property type="entry name" value="Fun_TF"/>
</dbReference>
<evidence type="ECO:0000313" key="5">
    <source>
        <dbReference type="EMBL" id="TKX22625.1"/>
    </source>
</evidence>
<dbReference type="GO" id="GO:0005634">
    <property type="term" value="C:nucleus"/>
    <property type="evidence" value="ECO:0007669"/>
    <property type="project" value="UniProtKB-SubCell"/>
</dbReference>
<dbReference type="SMART" id="SM00066">
    <property type="entry name" value="GAL4"/>
    <property type="match status" value="1"/>
</dbReference>
<dbReference type="PROSITE" id="PS00463">
    <property type="entry name" value="ZN2_CY6_FUNGAL_1"/>
    <property type="match status" value="1"/>
</dbReference>
<dbReference type="PANTHER" id="PTHR37534">
    <property type="entry name" value="TRANSCRIPTIONAL ACTIVATOR PROTEIN UGA3"/>
    <property type="match status" value="1"/>
</dbReference>
<reference evidence="5 6" key="1">
    <citation type="submission" date="2018-02" db="EMBL/GenBank/DDBJ databases">
        <title>Draft genome sequences of Elsinoe sp., causing black scab on jojoba.</title>
        <authorList>
            <person name="Stodart B."/>
            <person name="Jeffress S."/>
            <person name="Ash G."/>
            <person name="Arun Chinnappa K."/>
        </authorList>
    </citation>
    <scope>NUCLEOTIDE SEQUENCE [LARGE SCALE GENOMIC DNA]</scope>
    <source>
        <strain evidence="5 6">Hillstone_2</strain>
    </source>
</reference>
<dbReference type="Proteomes" id="UP000308133">
    <property type="component" value="Unassembled WGS sequence"/>
</dbReference>
<feature type="compositionally biased region" description="Basic residues" evidence="3">
    <location>
        <begin position="13"/>
        <end position="26"/>
    </location>
</feature>
<dbReference type="InterPro" id="IPR001138">
    <property type="entry name" value="Zn2Cys6_DnaBD"/>
</dbReference>
<comment type="subcellular location">
    <subcellularLocation>
        <location evidence="1">Nucleus</location>
    </subcellularLocation>
</comment>
<dbReference type="Pfam" id="PF11951">
    <property type="entry name" value="Fungal_trans_2"/>
    <property type="match status" value="1"/>
</dbReference>
<dbReference type="Gene3D" id="4.10.240.10">
    <property type="entry name" value="Zn(2)-C6 fungal-type DNA-binding domain"/>
    <property type="match status" value="1"/>
</dbReference>
<gene>
    <name evidence="5" type="ORF">C1H76_5155</name>
</gene>
<dbReference type="CDD" id="cd12148">
    <property type="entry name" value="fungal_TF_MHR"/>
    <property type="match status" value="1"/>
</dbReference>
<dbReference type="EMBL" id="PTQR01000065">
    <property type="protein sequence ID" value="TKX22625.1"/>
    <property type="molecule type" value="Genomic_DNA"/>
</dbReference>
<feature type="region of interest" description="Disordered" evidence="3">
    <location>
        <begin position="1"/>
        <end position="29"/>
    </location>
</feature>
<evidence type="ECO:0000256" key="3">
    <source>
        <dbReference type="SAM" id="MobiDB-lite"/>
    </source>
</evidence>
<dbReference type="Pfam" id="PF00172">
    <property type="entry name" value="Zn_clus"/>
    <property type="match status" value="1"/>
</dbReference>
<evidence type="ECO:0000256" key="1">
    <source>
        <dbReference type="ARBA" id="ARBA00004123"/>
    </source>
</evidence>
<dbReference type="PROSITE" id="PS50048">
    <property type="entry name" value="ZN2_CY6_FUNGAL_2"/>
    <property type="match status" value="1"/>
</dbReference>
<evidence type="ECO:0000256" key="2">
    <source>
        <dbReference type="ARBA" id="ARBA00023242"/>
    </source>
</evidence>
<dbReference type="SUPFAM" id="SSF57701">
    <property type="entry name" value="Zn2/Cys6 DNA-binding domain"/>
    <property type="match status" value="1"/>
</dbReference>
<dbReference type="AlphaFoldDB" id="A0A4U7AZ83"/>
<comment type="caution">
    <text evidence="5">The sequence shown here is derived from an EMBL/GenBank/DDBJ whole genome shotgun (WGS) entry which is preliminary data.</text>
</comment>
<dbReference type="InterPro" id="IPR036864">
    <property type="entry name" value="Zn2-C6_fun-type_DNA-bd_sf"/>
</dbReference>
<accession>A0A4U7AZ83</accession>
<feature type="domain" description="Zn(2)-C6 fungal-type" evidence="4">
    <location>
        <begin position="30"/>
        <end position="60"/>
    </location>
</feature>
<feature type="region of interest" description="Disordered" evidence="3">
    <location>
        <begin position="209"/>
        <end position="242"/>
    </location>
</feature>
<dbReference type="GO" id="GO:0008270">
    <property type="term" value="F:zinc ion binding"/>
    <property type="evidence" value="ECO:0007669"/>
    <property type="project" value="InterPro"/>
</dbReference>
<dbReference type="GO" id="GO:0000981">
    <property type="term" value="F:DNA-binding transcription factor activity, RNA polymerase II-specific"/>
    <property type="evidence" value="ECO:0007669"/>
    <property type="project" value="InterPro"/>
</dbReference>
<feature type="region of interest" description="Disordered" evidence="3">
    <location>
        <begin position="62"/>
        <end position="81"/>
    </location>
</feature>
<dbReference type="CDD" id="cd00067">
    <property type="entry name" value="GAL4"/>
    <property type="match status" value="1"/>
</dbReference>
<dbReference type="GO" id="GO:0045944">
    <property type="term" value="P:positive regulation of transcription by RNA polymerase II"/>
    <property type="evidence" value="ECO:0007669"/>
    <property type="project" value="TreeGrafter"/>
</dbReference>